<keyword evidence="3" id="KW-1185">Reference proteome</keyword>
<dbReference type="EMBL" id="JAAXOU010000083">
    <property type="protein sequence ID" value="NKY14497.1"/>
    <property type="molecule type" value="Genomic_DNA"/>
</dbReference>
<sequence>MDSGPPAVQGAVPDETLRRLTDVYCETTGYQRMKQLLRSCGLLVLTGEPGSGRTATALALLSELTGDHVTRLDPATAVHTIADDAVQRGRGYLLELPPEDGTGVEPDAADRAPRRLTELHLDRFSGQLRAKDSYGVVLVESGDLADRLLQGRYGAYCPPPSPAEVLHRHLRTLLRGEPEGALDEARALAAHEDVVGALGLDELRPREAARLADHLARHQKGELTRAQLLDDCGAFVRAQARAWFAGADRPGTLPEALPALNAAAFRIAVAVFNGSAYSLTAEAAELLAWELAVTLDPAHPAGRRLFGTHADNRPVVARSVVEDGEIDLGAARVPARVVRFQGDALATAVLREVWHGHHNVRGPVARWLRGLCDDPRPEVWVRASVAAGVLCSWDWVYGFGELVRPLAALDGRVPRMAAATALAEAARDPRVQPAVATVLREWARSGDAALVDTAVLAHGYALPAGSVRSSLDALGAVVRAGDGTDPDPDPDLLATASFSVMRLLASPDPETVTHRLGHWLGDGRRSLADLVLLTAIGTLTMRTTHLWGLTEVPHLEPHGARPLLLALLAARPGLTAPLAALVRAALGTPRSGAPALEGLASLLRRAARDPETLRLVDGLLPPLATTPRDRDRLRGLLTGLVRDRDKPLDRAAAGRMWDAVAEGAER</sequence>
<evidence type="ECO:0000313" key="2">
    <source>
        <dbReference type="EMBL" id="NKY14497.1"/>
    </source>
</evidence>
<protein>
    <recommendedName>
        <fullName evidence="1">Novel STAND NTPase 3 domain-containing protein</fullName>
    </recommendedName>
</protein>
<dbReference type="SUPFAM" id="SSF52540">
    <property type="entry name" value="P-loop containing nucleoside triphosphate hydrolases"/>
    <property type="match status" value="2"/>
</dbReference>
<dbReference type="InterPro" id="IPR049050">
    <property type="entry name" value="nSTAND3"/>
</dbReference>
<organism evidence="2 3">
    <name type="scientific">Streptomyces somaliensis (strain ATCC 33201 / DSM 40738 / JCM 12659 / KCTC 9044 / NCTC 11332 / NRRL B-12077 / IP 733)</name>
    <dbReference type="NCBI Taxonomy" id="1134445"/>
    <lineage>
        <taxon>Bacteria</taxon>
        <taxon>Bacillati</taxon>
        <taxon>Actinomycetota</taxon>
        <taxon>Actinomycetes</taxon>
        <taxon>Kitasatosporales</taxon>
        <taxon>Streptomycetaceae</taxon>
        <taxon>Streptomyces</taxon>
    </lineage>
</organism>
<name>A0AA44IDG8_STRE0</name>
<dbReference type="Proteomes" id="UP000570003">
    <property type="component" value="Unassembled WGS sequence"/>
</dbReference>
<dbReference type="Pfam" id="PF20720">
    <property type="entry name" value="nSTAND3"/>
    <property type="match status" value="1"/>
</dbReference>
<evidence type="ECO:0000259" key="1">
    <source>
        <dbReference type="Pfam" id="PF20720"/>
    </source>
</evidence>
<comment type="caution">
    <text evidence="2">The sequence shown here is derived from an EMBL/GenBank/DDBJ whole genome shotgun (WGS) entry which is preliminary data.</text>
</comment>
<feature type="domain" description="Novel STAND NTPase 3" evidence="1">
    <location>
        <begin position="24"/>
        <end position="68"/>
    </location>
</feature>
<gene>
    <name evidence="2" type="ORF">HGA06_10070</name>
</gene>
<proteinExistence type="predicted"/>
<evidence type="ECO:0000313" key="3">
    <source>
        <dbReference type="Proteomes" id="UP000570003"/>
    </source>
</evidence>
<reference evidence="2 3" key="1">
    <citation type="submission" date="2020-04" db="EMBL/GenBank/DDBJ databases">
        <title>MicrobeNet Type strains.</title>
        <authorList>
            <person name="Nicholson A.C."/>
        </authorList>
    </citation>
    <scope>NUCLEOTIDE SEQUENCE [LARGE SCALE GENOMIC DNA]</scope>
    <source>
        <strain evidence="2 3">DSM 40738</strain>
    </source>
</reference>
<dbReference type="AlphaFoldDB" id="A0AA44IDG8"/>
<accession>A0AA44IDG8</accession>
<dbReference type="InterPro" id="IPR027417">
    <property type="entry name" value="P-loop_NTPase"/>
</dbReference>